<keyword evidence="1" id="KW-0812">Transmembrane</keyword>
<dbReference type="Proteomes" id="UP000288716">
    <property type="component" value="Unassembled WGS sequence"/>
</dbReference>
<keyword evidence="1" id="KW-1133">Transmembrane helix</keyword>
<dbReference type="OrthoDB" id="10638454at2759"/>
<comment type="caution">
    <text evidence="2">The sequence shown here is derived from an EMBL/GenBank/DDBJ whole genome shotgun (WGS) entry which is preliminary data.</text>
</comment>
<evidence type="ECO:0000256" key="1">
    <source>
        <dbReference type="SAM" id="Phobius"/>
    </source>
</evidence>
<dbReference type="EMBL" id="NCKV01001644">
    <property type="protein sequence ID" value="RWS27980.1"/>
    <property type="molecule type" value="Genomic_DNA"/>
</dbReference>
<dbReference type="VEuPathDB" id="VectorBase:LDEU004061"/>
<sequence>MLTAVPAEATAYLGFVGVCVVFLVVFYLYLSKKLCFTTIGNFPCCDDPINVDKKKVYNDLGCEMYTCVLNANSYKNVKSVHHQIIDVLK</sequence>
<proteinExistence type="predicted"/>
<dbReference type="AlphaFoldDB" id="A0A443SKC8"/>
<keyword evidence="1" id="KW-0472">Membrane</keyword>
<reference evidence="2 3" key="1">
    <citation type="journal article" date="2018" name="Gigascience">
        <title>Genomes of trombidid mites reveal novel predicted allergens and laterally-transferred genes associated with secondary metabolism.</title>
        <authorList>
            <person name="Dong X."/>
            <person name="Chaisiri K."/>
            <person name="Xia D."/>
            <person name="Armstrong S.D."/>
            <person name="Fang Y."/>
            <person name="Donnelly M.J."/>
            <person name="Kadowaki T."/>
            <person name="McGarry J.W."/>
            <person name="Darby A.C."/>
            <person name="Makepeace B.L."/>
        </authorList>
    </citation>
    <scope>NUCLEOTIDE SEQUENCE [LARGE SCALE GENOMIC DNA]</scope>
    <source>
        <strain evidence="2">UoL-UT</strain>
    </source>
</reference>
<feature type="transmembrane region" description="Helical" evidence="1">
    <location>
        <begin position="12"/>
        <end position="30"/>
    </location>
</feature>
<keyword evidence="3" id="KW-1185">Reference proteome</keyword>
<organism evidence="2 3">
    <name type="scientific">Leptotrombidium deliense</name>
    <dbReference type="NCBI Taxonomy" id="299467"/>
    <lineage>
        <taxon>Eukaryota</taxon>
        <taxon>Metazoa</taxon>
        <taxon>Ecdysozoa</taxon>
        <taxon>Arthropoda</taxon>
        <taxon>Chelicerata</taxon>
        <taxon>Arachnida</taxon>
        <taxon>Acari</taxon>
        <taxon>Acariformes</taxon>
        <taxon>Trombidiformes</taxon>
        <taxon>Prostigmata</taxon>
        <taxon>Anystina</taxon>
        <taxon>Parasitengona</taxon>
        <taxon>Trombiculoidea</taxon>
        <taxon>Trombiculidae</taxon>
        <taxon>Leptotrombidium</taxon>
    </lineage>
</organism>
<dbReference type="STRING" id="299467.A0A443SKC8"/>
<accession>A0A443SKC8</accession>
<name>A0A443SKC8_9ACAR</name>
<evidence type="ECO:0000313" key="2">
    <source>
        <dbReference type="EMBL" id="RWS27980.1"/>
    </source>
</evidence>
<protein>
    <submittedName>
        <fullName evidence="2">Synaptotagmin-14-like protein</fullName>
    </submittedName>
</protein>
<gene>
    <name evidence="2" type="ORF">B4U80_09912</name>
</gene>
<evidence type="ECO:0000313" key="3">
    <source>
        <dbReference type="Proteomes" id="UP000288716"/>
    </source>
</evidence>